<dbReference type="PROSITE" id="PS00973">
    <property type="entry name" value="USP_2"/>
    <property type="match status" value="1"/>
</dbReference>
<dbReference type="PROSITE" id="PS50235">
    <property type="entry name" value="USP_3"/>
    <property type="match status" value="1"/>
</dbReference>
<organism evidence="4 5">
    <name type="scientific">Candida viswanathii</name>
    <dbReference type="NCBI Taxonomy" id="5486"/>
    <lineage>
        <taxon>Eukaryota</taxon>
        <taxon>Fungi</taxon>
        <taxon>Dikarya</taxon>
        <taxon>Ascomycota</taxon>
        <taxon>Saccharomycotina</taxon>
        <taxon>Pichiomycetes</taxon>
        <taxon>Debaryomycetaceae</taxon>
        <taxon>Candida/Lodderomyces clade</taxon>
        <taxon>Candida</taxon>
    </lineage>
</organism>
<evidence type="ECO:0000313" key="4">
    <source>
        <dbReference type="EMBL" id="RCK60483.1"/>
    </source>
</evidence>
<dbReference type="InterPro" id="IPR001394">
    <property type="entry name" value="Peptidase_C19_UCH"/>
</dbReference>
<evidence type="ECO:0000313" key="5">
    <source>
        <dbReference type="Proteomes" id="UP000253472"/>
    </source>
</evidence>
<keyword evidence="5" id="KW-1185">Reference proteome</keyword>
<feature type="transmembrane region" description="Helical" evidence="2">
    <location>
        <begin position="60"/>
        <end position="80"/>
    </location>
</feature>
<feature type="region of interest" description="Disordered" evidence="1">
    <location>
        <begin position="478"/>
        <end position="582"/>
    </location>
</feature>
<protein>
    <submittedName>
        <fullName evidence="4">Ubiquitin carboxyl-terminal hydrolase 16</fullName>
    </submittedName>
</protein>
<keyword evidence="2" id="KW-0812">Transmembrane</keyword>
<reference evidence="4 5" key="1">
    <citation type="submission" date="2018-06" db="EMBL/GenBank/DDBJ databases">
        <title>Whole genome sequencing of Candida tropicalis (genome annotated by CSBL at Korea University).</title>
        <authorList>
            <person name="Ahn J."/>
        </authorList>
    </citation>
    <scope>NUCLEOTIDE SEQUENCE [LARGE SCALE GENOMIC DNA]</scope>
    <source>
        <strain evidence="4 5">ATCC 20962</strain>
    </source>
</reference>
<dbReference type="GO" id="GO:0016579">
    <property type="term" value="P:protein deubiquitination"/>
    <property type="evidence" value="ECO:0007669"/>
    <property type="project" value="InterPro"/>
</dbReference>
<dbReference type="AlphaFoldDB" id="A0A367Y3M2"/>
<dbReference type="GO" id="GO:0004843">
    <property type="term" value="F:cysteine-type deubiquitinase activity"/>
    <property type="evidence" value="ECO:0007669"/>
    <property type="project" value="InterPro"/>
</dbReference>
<name>A0A367Y3M2_9ASCO</name>
<proteinExistence type="predicted"/>
<feature type="compositionally biased region" description="Polar residues" evidence="1">
    <location>
        <begin position="551"/>
        <end position="582"/>
    </location>
</feature>
<dbReference type="InterPro" id="IPR050164">
    <property type="entry name" value="Peptidase_C19"/>
</dbReference>
<keyword evidence="4" id="KW-0378">Hydrolase</keyword>
<evidence type="ECO:0000259" key="3">
    <source>
        <dbReference type="PROSITE" id="PS50235"/>
    </source>
</evidence>
<feature type="compositionally biased region" description="Acidic residues" evidence="1">
    <location>
        <begin position="500"/>
        <end position="516"/>
    </location>
</feature>
<keyword evidence="2" id="KW-0472">Membrane</keyword>
<dbReference type="InterPro" id="IPR038765">
    <property type="entry name" value="Papain-like_cys_pep_sf"/>
</dbReference>
<dbReference type="Pfam" id="PF00443">
    <property type="entry name" value="UCH"/>
    <property type="match status" value="1"/>
</dbReference>
<dbReference type="InterPro" id="IPR028889">
    <property type="entry name" value="USP"/>
</dbReference>
<dbReference type="Gene3D" id="3.90.70.10">
    <property type="entry name" value="Cysteine proteinases"/>
    <property type="match status" value="1"/>
</dbReference>
<dbReference type="InterPro" id="IPR018200">
    <property type="entry name" value="USP_CS"/>
</dbReference>
<dbReference type="EMBL" id="QLNQ01000026">
    <property type="protein sequence ID" value="RCK60483.1"/>
    <property type="molecule type" value="Genomic_DNA"/>
</dbReference>
<dbReference type="PANTHER" id="PTHR24006">
    <property type="entry name" value="UBIQUITIN CARBOXYL-TERMINAL HYDROLASE"/>
    <property type="match status" value="1"/>
</dbReference>
<keyword evidence="2" id="KW-1133">Transmembrane helix</keyword>
<evidence type="ECO:0000256" key="1">
    <source>
        <dbReference type="SAM" id="MobiDB-lite"/>
    </source>
</evidence>
<dbReference type="Proteomes" id="UP000253472">
    <property type="component" value="Unassembled WGS sequence"/>
</dbReference>
<evidence type="ECO:0000256" key="2">
    <source>
        <dbReference type="SAM" id="Phobius"/>
    </source>
</evidence>
<sequence length="817" mass="93455">MSDLWDQLKFLITNQPQSAPNTITNPHSLDTLSIPTAASAYLPTTLLKYWNSKSYHQKKLFLLEASLVLSAALYIILPSLPFTRSNNQMFSKRPDKYTTGLINLRNDCFANSSLQAYSSLPSLTEYLNKFIASFRQLLEFIKLHDIDVQKLIDLRLEANKNLQNSKFKRSNSTFEIPLHFAMAAMVKKLQEVEMTTRTISVWTFLHELENIFNAKISRSQHDAHELTQLINETLENENLKLKSFVKFITLNLHKMLKDHPTPKDYTDLERIIVPEFPFDGLILSQMTCLSCHGVSKPNFSPFVILTLPVPLAPSTKLEKLLEQNESDQIEDYQCTKCRIGKIVLNEERLKRNVPADQEPYIKRIFELYNSPTLCINEDIPEDLEYFIKNYNVEGVDISRVTSTVQKKSQILKPPKIFGLHLSRSSFDGQVVTRNSCQVEFNDKMTLSIGSEYHDKLKQFQAMVHEEDEKQMEQLTSKVFTTDVNDMEDEEVQREDIEERGQEDDDDEEEDEGDVTDEGTATENGTDELEDDEDEDEDDDDDTSSLISEESVPQTITTSSTIRPNADASSGSTEHSINLAPISNKQTDNLKELFKRFKFNDNDLYKYRLRAVIKHVGSHTQGHYECFKHKPLFVKDKEGNIFKLSPEIHDDITGETHADAELVGKDTKDVKRRSSVRSNGSGELDSKFRGKFSSMMGRRPSVFQANPSGVEEIIQSGLQTPAEILVDDPSKNTFEDAFAAHNFKDSFKSNGAGESDKKPEKKVKMKKIPTTISKPYWRISDANVTEVTRGAVLTEETTVYMLYYERVDRKQIKRNQRA</sequence>
<dbReference type="GO" id="GO:0005634">
    <property type="term" value="C:nucleus"/>
    <property type="evidence" value="ECO:0007669"/>
    <property type="project" value="TreeGrafter"/>
</dbReference>
<dbReference type="GO" id="GO:0005829">
    <property type="term" value="C:cytosol"/>
    <property type="evidence" value="ECO:0007669"/>
    <property type="project" value="TreeGrafter"/>
</dbReference>
<dbReference type="SUPFAM" id="SSF54001">
    <property type="entry name" value="Cysteine proteinases"/>
    <property type="match status" value="1"/>
</dbReference>
<dbReference type="STRING" id="5486.A0A367Y3M2"/>
<feature type="domain" description="USP" evidence="3">
    <location>
        <begin position="99"/>
        <end position="806"/>
    </location>
</feature>
<comment type="caution">
    <text evidence="4">The sequence shown here is derived from an EMBL/GenBank/DDBJ whole genome shotgun (WGS) entry which is preliminary data.</text>
</comment>
<feature type="compositionally biased region" description="Acidic residues" evidence="1">
    <location>
        <begin position="524"/>
        <end position="542"/>
    </location>
</feature>
<accession>A0A367Y3M2</accession>
<dbReference type="OrthoDB" id="2248014at2759"/>
<gene>
    <name evidence="4" type="primary">UBP16_1</name>
    <name evidence="4" type="ORF">Cantr_08447</name>
</gene>